<dbReference type="AlphaFoldDB" id="A0A0E0PYW7"/>
<proteinExistence type="predicted"/>
<evidence type="ECO:0000313" key="2">
    <source>
        <dbReference type="Proteomes" id="UP000008022"/>
    </source>
</evidence>
<keyword evidence="2" id="KW-1185">Reference proteome</keyword>
<reference evidence="1" key="2">
    <citation type="submission" date="2015-06" db="UniProtKB">
        <authorList>
            <consortium name="EnsemblPlants"/>
        </authorList>
    </citation>
    <scope>IDENTIFICATION</scope>
</reference>
<accession>A0A0E0PYW7</accession>
<protein>
    <submittedName>
        <fullName evidence="1">Uncharacterized protein</fullName>
    </submittedName>
</protein>
<dbReference type="EnsemblPlants" id="ORUFI06G18750.1">
    <property type="protein sequence ID" value="ORUFI06G18750.1"/>
    <property type="gene ID" value="ORUFI06G18750"/>
</dbReference>
<organism evidence="1 2">
    <name type="scientific">Oryza rufipogon</name>
    <name type="common">Brownbeard rice</name>
    <name type="synonym">Asian wild rice</name>
    <dbReference type="NCBI Taxonomy" id="4529"/>
    <lineage>
        <taxon>Eukaryota</taxon>
        <taxon>Viridiplantae</taxon>
        <taxon>Streptophyta</taxon>
        <taxon>Embryophyta</taxon>
        <taxon>Tracheophyta</taxon>
        <taxon>Spermatophyta</taxon>
        <taxon>Magnoliopsida</taxon>
        <taxon>Liliopsida</taxon>
        <taxon>Poales</taxon>
        <taxon>Poaceae</taxon>
        <taxon>BOP clade</taxon>
        <taxon>Oryzoideae</taxon>
        <taxon>Oryzeae</taxon>
        <taxon>Oryzinae</taxon>
        <taxon>Oryza</taxon>
    </lineage>
</organism>
<sequence>MFPRVYIVVYLCKTTMEKKKHMERL</sequence>
<name>A0A0E0PYW7_ORYRU</name>
<dbReference type="Gramene" id="ORUFI06G18750.1">
    <property type="protein sequence ID" value="ORUFI06G18750.1"/>
    <property type="gene ID" value="ORUFI06G18750"/>
</dbReference>
<evidence type="ECO:0000313" key="1">
    <source>
        <dbReference type="EnsemblPlants" id="ORUFI06G18750.1"/>
    </source>
</evidence>
<dbReference type="Proteomes" id="UP000008022">
    <property type="component" value="Unassembled WGS sequence"/>
</dbReference>
<reference evidence="2" key="1">
    <citation type="submission" date="2013-06" db="EMBL/GenBank/DDBJ databases">
        <authorList>
            <person name="Zhao Q."/>
        </authorList>
    </citation>
    <scope>NUCLEOTIDE SEQUENCE</scope>
    <source>
        <strain evidence="2">cv. W1943</strain>
    </source>
</reference>
<dbReference type="HOGENOM" id="CLU_3419781_0_0_1"/>